<feature type="compositionally biased region" description="Low complexity" evidence="1">
    <location>
        <begin position="144"/>
        <end position="157"/>
    </location>
</feature>
<protein>
    <submittedName>
        <fullName evidence="2">Uncharacterized protein</fullName>
    </submittedName>
</protein>
<organism evidence="2 3">
    <name type="scientific">Laspinema palackyanum D2a</name>
    <dbReference type="NCBI Taxonomy" id="2953684"/>
    <lineage>
        <taxon>Bacteria</taxon>
        <taxon>Bacillati</taxon>
        <taxon>Cyanobacteriota</taxon>
        <taxon>Cyanophyceae</taxon>
        <taxon>Oscillatoriophycideae</taxon>
        <taxon>Oscillatoriales</taxon>
        <taxon>Laspinemataceae</taxon>
        <taxon>Laspinema</taxon>
        <taxon>Laspinema palackyanum</taxon>
    </lineage>
</organism>
<sequence>MATAIEESTKEDKATKKKKETDQRSIRVPDELWGAFKILCGKNNRTITEPLIQFMQRCVDTGELPKNDDAVTEGALDDIIERKVSKAIAELEARLTEQLEGFQGFPTNVDTFVDTPSNGHLEPVDTHVDTSNEHDNDIDKVSTEDTVTVTSSSVTPTNRPEPIEPTPSQETEATEAKPGNEEIAAQCESGEVESGEVKEIAKKPEGAIAPKTKGELCLHLLPRRKKDGTLCKPWQANQIDRELKKGTDSFLKVMAQHDPDGIPWNLCEDGLFYPWG</sequence>
<reference evidence="2 3" key="1">
    <citation type="journal article" date="2022" name="Front. Microbiol.">
        <title>High genomic differentiation and limited gene flow indicate recent cryptic speciation within the genus Laspinema (cyanobacteria).</title>
        <authorList>
            <person name="Stanojkovic A."/>
            <person name="Skoupy S."/>
            <person name="Skaloud P."/>
            <person name="Dvorak P."/>
        </authorList>
    </citation>
    <scope>NUCLEOTIDE SEQUENCE [LARGE SCALE GENOMIC DNA]</scope>
    <source>
        <strain evidence="2 3">D2a</strain>
    </source>
</reference>
<evidence type="ECO:0000313" key="3">
    <source>
        <dbReference type="Proteomes" id="UP001525890"/>
    </source>
</evidence>
<feature type="region of interest" description="Disordered" evidence="1">
    <location>
        <begin position="1"/>
        <end position="24"/>
    </location>
</feature>
<evidence type="ECO:0000256" key="1">
    <source>
        <dbReference type="SAM" id="MobiDB-lite"/>
    </source>
</evidence>
<feature type="compositionally biased region" description="Basic and acidic residues" evidence="1">
    <location>
        <begin position="7"/>
        <end position="24"/>
    </location>
</feature>
<evidence type="ECO:0000313" key="2">
    <source>
        <dbReference type="EMBL" id="MCT7970116.1"/>
    </source>
</evidence>
<proteinExistence type="predicted"/>
<dbReference type="EMBL" id="JAMXFF010000074">
    <property type="protein sequence ID" value="MCT7970116.1"/>
    <property type="molecule type" value="Genomic_DNA"/>
</dbReference>
<dbReference type="RefSeq" id="WP_368009546.1">
    <property type="nucleotide sequence ID" value="NZ_JAMXFF010000074.1"/>
</dbReference>
<name>A0ABT2N310_9CYAN</name>
<accession>A0ABT2N310</accession>
<comment type="caution">
    <text evidence="2">The sequence shown here is derived from an EMBL/GenBank/DDBJ whole genome shotgun (WGS) entry which is preliminary data.</text>
</comment>
<dbReference type="Proteomes" id="UP001525890">
    <property type="component" value="Unassembled WGS sequence"/>
</dbReference>
<gene>
    <name evidence="2" type="ORF">NG799_27765</name>
</gene>
<feature type="region of interest" description="Disordered" evidence="1">
    <location>
        <begin position="144"/>
        <end position="179"/>
    </location>
</feature>
<keyword evidence="3" id="KW-1185">Reference proteome</keyword>